<feature type="region of interest" description="Disordered" evidence="1">
    <location>
        <begin position="215"/>
        <end position="236"/>
    </location>
</feature>
<dbReference type="RefSeq" id="WP_111729575.1">
    <property type="nucleotide sequence ID" value="NZ_QHKO01000003.1"/>
</dbReference>
<sequence>MSERHPELIDVLQQVVRSELARVHTSLPGVIESYDATTQTAEVRIPIRFSRRDPDTGERVPYEPPPLPNVPIAWPAGGGGAYSDTWPLQRGDEVWLSFAERSVDEWLLTEGELVTPADVRRFSLSDAVATPVRSRGQLPGDAVASDARVIRGEKVRIGHAEATEALAIAKHVETRLNAIEDYIRTHEHAYIVPAIPASPGPTMKTLVDPTMLIGGSDPNAPSTTSGSTASAITFSL</sequence>
<evidence type="ECO:0000313" key="4">
    <source>
        <dbReference type="Proteomes" id="UP000249169"/>
    </source>
</evidence>
<feature type="compositionally biased region" description="Low complexity" evidence="1">
    <location>
        <begin position="220"/>
        <end position="236"/>
    </location>
</feature>
<dbReference type="Pfam" id="PF18352">
    <property type="entry name" value="Gp138_N"/>
    <property type="match status" value="1"/>
</dbReference>
<evidence type="ECO:0000256" key="1">
    <source>
        <dbReference type="SAM" id="MobiDB-lite"/>
    </source>
</evidence>
<organism evidence="3 4">
    <name type="scientific">Lujinxingia litoralis</name>
    <dbReference type="NCBI Taxonomy" id="2211119"/>
    <lineage>
        <taxon>Bacteria</taxon>
        <taxon>Deltaproteobacteria</taxon>
        <taxon>Bradymonadales</taxon>
        <taxon>Lujinxingiaceae</taxon>
        <taxon>Lujinxingia</taxon>
    </lineage>
</organism>
<accession>A0A328CBZ5</accession>
<name>A0A328CBZ5_9DELT</name>
<dbReference type="AlphaFoldDB" id="A0A328CBZ5"/>
<protein>
    <recommendedName>
        <fullName evidence="2">Phage protein Gp138 N-terminal domain-containing protein</fullName>
    </recommendedName>
</protein>
<gene>
    <name evidence="3" type="ORF">DL240_09175</name>
</gene>
<comment type="caution">
    <text evidence="3">The sequence shown here is derived from an EMBL/GenBank/DDBJ whole genome shotgun (WGS) entry which is preliminary data.</text>
</comment>
<dbReference type="Proteomes" id="UP000249169">
    <property type="component" value="Unassembled WGS sequence"/>
</dbReference>
<feature type="domain" description="Phage protein Gp138 N-terminal" evidence="2">
    <location>
        <begin position="27"/>
        <end position="131"/>
    </location>
</feature>
<dbReference type="Gene3D" id="2.40.50.230">
    <property type="entry name" value="Gp5 N-terminal domain"/>
    <property type="match status" value="1"/>
</dbReference>
<evidence type="ECO:0000313" key="3">
    <source>
        <dbReference type="EMBL" id="RAL23047.1"/>
    </source>
</evidence>
<dbReference type="OrthoDB" id="1903830at2"/>
<dbReference type="InterPro" id="IPR037026">
    <property type="entry name" value="Vgr_OB-fold_dom_sf"/>
</dbReference>
<reference evidence="3 4" key="1">
    <citation type="submission" date="2018-05" db="EMBL/GenBank/DDBJ databases">
        <title>Lujinxingia marina gen. nov. sp. nov., a new facultative anaerobic member of the class Deltaproteobacteria, and proposal of Lujinxingaceae fam. nov.</title>
        <authorList>
            <person name="Li C.-M."/>
        </authorList>
    </citation>
    <scope>NUCLEOTIDE SEQUENCE [LARGE SCALE GENOMIC DNA]</scope>
    <source>
        <strain evidence="3 4">B210</strain>
    </source>
</reference>
<keyword evidence="4" id="KW-1185">Reference proteome</keyword>
<dbReference type="InterPro" id="IPR041599">
    <property type="entry name" value="Gp138_N"/>
</dbReference>
<proteinExistence type="predicted"/>
<dbReference type="EMBL" id="QHKO01000003">
    <property type="protein sequence ID" value="RAL23047.1"/>
    <property type="molecule type" value="Genomic_DNA"/>
</dbReference>
<evidence type="ECO:0000259" key="2">
    <source>
        <dbReference type="Pfam" id="PF18352"/>
    </source>
</evidence>